<dbReference type="RefSeq" id="WP_011007037.1">
    <property type="nucleotide sequence ID" value="NZ_DAIOPL010000057.1"/>
</dbReference>
<evidence type="ECO:0000313" key="2">
    <source>
        <dbReference type="EMBL" id="RFA95071.1"/>
    </source>
</evidence>
<reference evidence="1" key="2">
    <citation type="journal article" date="2020" name="bioRxiv">
        <title>A rank-normalized archaeal taxonomy based on genome phylogeny resolves widespread incomplete and uneven classifications.</title>
        <authorList>
            <person name="Rinke C."/>
            <person name="Chuvochina M."/>
            <person name="Mussig A.J."/>
            <person name="Chaumeil P.-A."/>
            <person name="Waite D.W."/>
            <person name="Whitman W.B."/>
            <person name="Parks D.H."/>
            <person name="Hugenholtz P."/>
        </authorList>
    </citation>
    <scope>NUCLEOTIDE SEQUENCE</scope>
    <source>
        <strain evidence="1">UBA8839</strain>
    </source>
</reference>
<accession>A0A371R1K6</accession>
<dbReference type="OrthoDB" id="26081at2157"/>
<organism evidence="3 4">
    <name type="scientific">Pyrobaculum aerophilum</name>
    <dbReference type="NCBI Taxonomy" id="13773"/>
    <lineage>
        <taxon>Archaea</taxon>
        <taxon>Thermoproteota</taxon>
        <taxon>Thermoprotei</taxon>
        <taxon>Thermoproteales</taxon>
        <taxon>Thermoproteaceae</taxon>
        <taxon>Pyrobaculum</taxon>
    </lineage>
</organism>
<dbReference type="Proteomes" id="UP000651120">
    <property type="component" value="Unassembled WGS sequence"/>
</dbReference>
<name>A0A371R1K6_9CREN</name>
<dbReference type="OMA" id="LVRYAHC"/>
<reference evidence="4 5" key="1">
    <citation type="submission" date="2017-07" db="EMBL/GenBank/DDBJ databases">
        <title>Draft genome sequence of aerobic hyperthermophilic archaea, Pyrobaculum aerophilum YKB31 and YKB32.</title>
        <authorList>
            <person name="Mochizuki T."/>
            <person name="Berliner A.J."/>
            <person name="Yoshida-Takashima Y."/>
            <person name="Takaki Y."/>
            <person name="Nunoura T."/>
            <person name="Takai K."/>
        </authorList>
    </citation>
    <scope>NUCLEOTIDE SEQUENCE [LARGE SCALE GENOMIC DNA]</scope>
    <source>
        <strain evidence="2 5">YKB31</strain>
        <strain evidence="3 4">YKB32</strain>
    </source>
</reference>
<dbReference type="Proteomes" id="UP000257123">
    <property type="component" value="Unassembled WGS sequence"/>
</dbReference>
<sequence length="123" mass="13886">MFYLVLPPHCDGELKTPKYAFVRAEDPILSLVEYAHCLPVGFHIPGALRVAVRGLTPVKSVLLDVEGVFQILGELRDVVRLRSASVITYRRGILTVRGHLGKLDRERFEKGLRLNFKTGQYVI</sequence>
<comment type="caution">
    <text evidence="3">The sequence shown here is derived from an EMBL/GenBank/DDBJ whole genome shotgun (WGS) entry which is preliminary data.</text>
</comment>
<evidence type="ECO:0000313" key="1">
    <source>
        <dbReference type="EMBL" id="HII46815.1"/>
    </source>
</evidence>
<protein>
    <submittedName>
        <fullName evidence="3">Uncharacterized protein</fullName>
    </submittedName>
</protein>
<dbReference type="AlphaFoldDB" id="A0A371R1K6"/>
<evidence type="ECO:0000313" key="5">
    <source>
        <dbReference type="Proteomes" id="UP000257123"/>
    </source>
</evidence>
<dbReference type="EMBL" id="NMUF01000028">
    <property type="protein sequence ID" value="RFA97307.1"/>
    <property type="molecule type" value="Genomic_DNA"/>
</dbReference>
<gene>
    <name evidence="2" type="ORF">CGL51_08345</name>
    <name evidence="3" type="ORF">CGL52_09555</name>
    <name evidence="1" type="ORF">HA333_05040</name>
</gene>
<evidence type="ECO:0000313" key="4">
    <source>
        <dbReference type="Proteomes" id="UP000256877"/>
    </source>
</evidence>
<dbReference type="EMBL" id="DUJP01000022">
    <property type="protein sequence ID" value="HII46815.1"/>
    <property type="molecule type" value="Genomic_DNA"/>
</dbReference>
<evidence type="ECO:0000313" key="3">
    <source>
        <dbReference type="EMBL" id="RFA97307.1"/>
    </source>
</evidence>
<dbReference type="EMBL" id="NMUE01000026">
    <property type="protein sequence ID" value="RFA95071.1"/>
    <property type="molecule type" value="Genomic_DNA"/>
</dbReference>
<proteinExistence type="predicted"/>
<dbReference type="Proteomes" id="UP000256877">
    <property type="component" value="Unassembled WGS sequence"/>
</dbReference>
<dbReference type="GeneID" id="1464781"/>